<dbReference type="Gene3D" id="1.10.443.10">
    <property type="entry name" value="Intergrase catalytic core"/>
    <property type="match status" value="1"/>
</dbReference>
<dbReference type="Pfam" id="PF02899">
    <property type="entry name" value="Phage_int_SAM_1"/>
    <property type="match status" value="1"/>
</dbReference>
<keyword evidence="1" id="KW-0159">Chromosome partition</keyword>
<dbReference type="GO" id="GO:0015074">
    <property type="term" value="P:DNA integration"/>
    <property type="evidence" value="ECO:0007669"/>
    <property type="project" value="UniProtKB-KW"/>
</dbReference>
<proteinExistence type="predicted"/>
<protein>
    <submittedName>
        <fullName evidence="8">Site-specific integrase</fullName>
    </submittedName>
</protein>
<evidence type="ECO:0000256" key="2">
    <source>
        <dbReference type="ARBA" id="ARBA00022908"/>
    </source>
</evidence>
<dbReference type="PROSITE" id="PS51898">
    <property type="entry name" value="TYR_RECOMBINASE"/>
    <property type="match status" value="1"/>
</dbReference>
<gene>
    <name evidence="8" type="ORF">JAY77_03375</name>
</gene>
<dbReference type="AlphaFoldDB" id="A0A9E4NHU4"/>
<dbReference type="Proteomes" id="UP000886674">
    <property type="component" value="Unassembled WGS sequence"/>
</dbReference>
<evidence type="ECO:0000259" key="7">
    <source>
        <dbReference type="PROSITE" id="PS51900"/>
    </source>
</evidence>
<dbReference type="Gene3D" id="1.10.150.130">
    <property type="match status" value="1"/>
</dbReference>
<dbReference type="InterPro" id="IPR011010">
    <property type="entry name" value="DNA_brk_join_enz"/>
</dbReference>
<evidence type="ECO:0000313" key="8">
    <source>
        <dbReference type="EMBL" id="MCG7977177.1"/>
    </source>
</evidence>
<keyword evidence="4" id="KW-0233">DNA recombination</keyword>
<dbReference type="InterPro" id="IPR044068">
    <property type="entry name" value="CB"/>
</dbReference>
<keyword evidence="2" id="KW-0229">DNA integration</keyword>
<dbReference type="InterPro" id="IPR050090">
    <property type="entry name" value="Tyrosine_recombinase_XerCD"/>
</dbReference>
<dbReference type="GO" id="GO:0007059">
    <property type="term" value="P:chromosome segregation"/>
    <property type="evidence" value="ECO:0007669"/>
    <property type="project" value="UniProtKB-KW"/>
</dbReference>
<dbReference type="Pfam" id="PF00589">
    <property type="entry name" value="Phage_integrase"/>
    <property type="match status" value="1"/>
</dbReference>
<evidence type="ECO:0000259" key="6">
    <source>
        <dbReference type="PROSITE" id="PS51898"/>
    </source>
</evidence>
<feature type="domain" description="Tyr recombinase" evidence="6">
    <location>
        <begin position="121"/>
        <end position="309"/>
    </location>
</feature>
<dbReference type="EMBL" id="JAEPCR010000008">
    <property type="protein sequence ID" value="MCG7977177.1"/>
    <property type="molecule type" value="Genomic_DNA"/>
</dbReference>
<reference evidence="8" key="1">
    <citation type="journal article" date="2021" name="Proc. Natl. Acad. Sci. U.S.A.">
        <title>Global biogeography of chemosynthetic symbionts reveals both localized and globally distributed symbiont groups. .</title>
        <authorList>
            <person name="Osvatic J.T."/>
            <person name="Wilkins L.G.E."/>
            <person name="Leibrecht L."/>
            <person name="Leray M."/>
            <person name="Zauner S."/>
            <person name="Polzin J."/>
            <person name="Camacho Y."/>
            <person name="Gros O."/>
            <person name="van Gils J.A."/>
            <person name="Eisen J.A."/>
            <person name="Petersen J.M."/>
            <person name="Yuen B."/>
        </authorList>
    </citation>
    <scope>NUCLEOTIDE SEQUENCE</scope>
    <source>
        <strain evidence="8">MAGclacostrist055</strain>
    </source>
</reference>
<evidence type="ECO:0000256" key="3">
    <source>
        <dbReference type="ARBA" id="ARBA00023125"/>
    </source>
</evidence>
<accession>A0A9E4NHU4</accession>
<dbReference type="InterPro" id="IPR010998">
    <property type="entry name" value="Integrase_recombinase_N"/>
</dbReference>
<evidence type="ECO:0000313" key="9">
    <source>
        <dbReference type="Proteomes" id="UP000886674"/>
    </source>
</evidence>
<dbReference type="InterPro" id="IPR002104">
    <property type="entry name" value="Integrase_catalytic"/>
</dbReference>
<feature type="domain" description="Core-binding (CB)" evidence="7">
    <location>
        <begin position="4"/>
        <end position="97"/>
    </location>
</feature>
<dbReference type="SUPFAM" id="SSF56349">
    <property type="entry name" value="DNA breaking-rejoining enzymes"/>
    <property type="match status" value="1"/>
</dbReference>
<dbReference type="PANTHER" id="PTHR30349">
    <property type="entry name" value="PHAGE INTEGRASE-RELATED"/>
    <property type="match status" value="1"/>
</dbReference>
<dbReference type="InterPro" id="IPR004107">
    <property type="entry name" value="Integrase_SAM-like_N"/>
</dbReference>
<evidence type="ECO:0000256" key="5">
    <source>
        <dbReference type="PROSITE-ProRule" id="PRU01248"/>
    </source>
</evidence>
<organism evidence="8 9">
    <name type="scientific">Candidatus Thiodiazotropha taylori</name>
    <dbReference type="NCBI Taxonomy" id="2792791"/>
    <lineage>
        <taxon>Bacteria</taxon>
        <taxon>Pseudomonadati</taxon>
        <taxon>Pseudomonadota</taxon>
        <taxon>Gammaproteobacteria</taxon>
        <taxon>Chromatiales</taxon>
        <taxon>Sedimenticolaceae</taxon>
        <taxon>Candidatus Thiodiazotropha</taxon>
    </lineage>
</organism>
<dbReference type="GO" id="GO:0006310">
    <property type="term" value="P:DNA recombination"/>
    <property type="evidence" value="ECO:0007669"/>
    <property type="project" value="UniProtKB-KW"/>
</dbReference>
<evidence type="ECO:0000256" key="1">
    <source>
        <dbReference type="ARBA" id="ARBA00022829"/>
    </source>
</evidence>
<dbReference type="PROSITE" id="PS51900">
    <property type="entry name" value="CB"/>
    <property type="match status" value="1"/>
</dbReference>
<dbReference type="GO" id="GO:0003677">
    <property type="term" value="F:DNA binding"/>
    <property type="evidence" value="ECO:0007669"/>
    <property type="project" value="UniProtKB-UniRule"/>
</dbReference>
<keyword evidence="3 5" id="KW-0238">DNA-binding</keyword>
<sequence>MKPTTLSVHISHFLSHYLAGQRNLSPNTVKAYRDVFVLLLRFCRDVQGIAVEKLDLQQFDVALIDAFLDYLVQERHCSERTVNQRLAVLHAFFRYLQVEEPALIQQCQRILAIPLRRYVRRGVGYLSRDHLAALLAQPDLTRRDGRRDAVLLSVLYDTGARVQELIDLTAGDVRLEAPAQVRLLGKGRKERVVPLMENTATLLHQYVREHDLALPEHYSRCLFLNRHGNPLTRVGVNYILQKYLRQVREAHPQFTQKVSPHTLRHTKAMHLVQGGVSLDIVRDFLGHVDIKTTEIYARANLEMRRAAIEKVSPAPIPDIPSWKQNTSLLQWLQGL</sequence>
<evidence type="ECO:0000256" key="4">
    <source>
        <dbReference type="ARBA" id="ARBA00023172"/>
    </source>
</evidence>
<dbReference type="CDD" id="cd01182">
    <property type="entry name" value="INT_RitC_C_like"/>
    <property type="match status" value="1"/>
</dbReference>
<name>A0A9E4NHU4_9GAMM</name>
<dbReference type="PANTHER" id="PTHR30349:SF81">
    <property type="entry name" value="TYROSINE RECOMBINASE XERC"/>
    <property type="match status" value="1"/>
</dbReference>
<comment type="caution">
    <text evidence="8">The sequence shown here is derived from an EMBL/GenBank/DDBJ whole genome shotgun (WGS) entry which is preliminary data.</text>
</comment>
<dbReference type="InterPro" id="IPR013762">
    <property type="entry name" value="Integrase-like_cat_sf"/>
</dbReference>